<dbReference type="PROSITE" id="PS51683">
    <property type="entry name" value="SAM_OMT_II"/>
    <property type="match status" value="1"/>
</dbReference>
<dbReference type="Gene3D" id="1.10.10.10">
    <property type="entry name" value="Winged helix-like DNA-binding domain superfamily/Winged helix DNA-binding domain"/>
    <property type="match status" value="1"/>
</dbReference>
<dbReference type="InterPro" id="IPR001077">
    <property type="entry name" value="COMT_C"/>
</dbReference>
<keyword evidence="7" id="KW-1185">Reference proteome</keyword>
<dbReference type="PANTHER" id="PTHR43712:SF2">
    <property type="entry name" value="O-METHYLTRANSFERASE CICE"/>
    <property type="match status" value="1"/>
</dbReference>
<feature type="domain" description="O-methyltransferase C-terminal" evidence="4">
    <location>
        <begin position="172"/>
        <end position="320"/>
    </location>
</feature>
<evidence type="ECO:0000256" key="1">
    <source>
        <dbReference type="ARBA" id="ARBA00022603"/>
    </source>
</evidence>
<name>A0ABV3J262_9ACTN</name>
<evidence type="ECO:0000259" key="5">
    <source>
        <dbReference type="Pfam" id="PF08100"/>
    </source>
</evidence>
<dbReference type="EMBL" id="JBFASG010000039">
    <property type="protein sequence ID" value="MEV4926780.1"/>
    <property type="molecule type" value="Genomic_DNA"/>
</dbReference>
<dbReference type="GO" id="GO:0008168">
    <property type="term" value="F:methyltransferase activity"/>
    <property type="evidence" value="ECO:0007669"/>
    <property type="project" value="UniProtKB-KW"/>
</dbReference>
<evidence type="ECO:0000313" key="7">
    <source>
        <dbReference type="Proteomes" id="UP001552479"/>
    </source>
</evidence>
<evidence type="ECO:0000256" key="2">
    <source>
        <dbReference type="ARBA" id="ARBA00022679"/>
    </source>
</evidence>
<evidence type="ECO:0000256" key="3">
    <source>
        <dbReference type="ARBA" id="ARBA00022691"/>
    </source>
</evidence>
<dbReference type="Pfam" id="PF08100">
    <property type="entry name" value="Dimerisation"/>
    <property type="match status" value="1"/>
</dbReference>
<dbReference type="SUPFAM" id="SSF53335">
    <property type="entry name" value="S-adenosyl-L-methionine-dependent methyltransferases"/>
    <property type="match status" value="1"/>
</dbReference>
<dbReference type="Pfam" id="PF00891">
    <property type="entry name" value="Methyltransf_2"/>
    <property type="match status" value="1"/>
</dbReference>
<dbReference type="RefSeq" id="WP_366090096.1">
    <property type="nucleotide sequence ID" value="NZ_JBFASG010000039.1"/>
</dbReference>
<dbReference type="GO" id="GO:0032259">
    <property type="term" value="P:methylation"/>
    <property type="evidence" value="ECO:0007669"/>
    <property type="project" value="UniProtKB-KW"/>
</dbReference>
<reference evidence="6 7" key="1">
    <citation type="submission" date="2024-06" db="EMBL/GenBank/DDBJ databases">
        <title>The Natural Products Discovery Center: Release of the First 8490 Sequenced Strains for Exploring Actinobacteria Biosynthetic Diversity.</title>
        <authorList>
            <person name="Kalkreuter E."/>
            <person name="Kautsar S.A."/>
            <person name="Yang D."/>
            <person name="Bader C.D."/>
            <person name="Teijaro C.N."/>
            <person name="Fluegel L."/>
            <person name="Davis C.M."/>
            <person name="Simpson J.R."/>
            <person name="Lauterbach L."/>
            <person name="Steele A.D."/>
            <person name="Gui C."/>
            <person name="Meng S."/>
            <person name="Li G."/>
            <person name="Viehrig K."/>
            <person name="Ye F."/>
            <person name="Su P."/>
            <person name="Kiefer A.F."/>
            <person name="Nichols A."/>
            <person name="Cepeda A.J."/>
            <person name="Yan W."/>
            <person name="Fan B."/>
            <person name="Jiang Y."/>
            <person name="Adhikari A."/>
            <person name="Zheng C.-J."/>
            <person name="Schuster L."/>
            <person name="Cowan T.M."/>
            <person name="Smanski M.J."/>
            <person name="Chevrette M.G."/>
            <person name="De Carvalho L.P.S."/>
            <person name="Shen B."/>
        </authorList>
    </citation>
    <scope>NUCLEOTIDE SEQUENCE [LARGE SCALE GENOMIC DNA]</scope>
    <source>
        <strain evidence="6 7">NPDC053791</strain>
    </source>
</reference>
<keyword evidence="2" id="KW-0808">Transferase</keyword>
<protein>
    <submittedName>
        <fullName evidence="6">Class I SAM-dependent methyltransferase</fullName>
    </submittedName>
</protein>
<dbReference type="Gene3D" id="3.40.50.150">
    <property type="entry name" value="Vaccinia Virus protein VP39"/>
    <property type="match status" value="1"/>
</dbReference>
<comment type="caution">
    <text evidence="6">The sequence shown here is derived from an EMBL/GenBank/DDBJ whole genome shotgun (WGS) entry which is preliminary data.</text>
</comment>
<dbReference type="SUPFAM" id="SSF46785">
    <property type="entry name" value="Winged helix' DNA-binding domain"/>
    <property type="match status" value="1"/>
</dbReference>
<organism evidence="6 7">
    <name type="scientific">Streptomyces roseoverticillatus</name>
    <dbReference type="NCBI Taxonomy" id="66429"/>
    <lineage>
        <taxon>Bacteria</taxon>
        <taxon>Bacillati</taxon>
        <taxon>Actinomycetota</taxon>
        <taxon>Actinomycetes</taxon>
        <taxon>Kitasatosporales</taxon>
        <taxon>Streptomycetaceae</taxon>
        <taxon>Streptomyces</taxon>
    </lineage>
</organism>
<dbReference type="InterPro" id="IPR012967">
    <property type="entry name" value="COMT_dimerisation"/>
</dbReference>
<dbReference type="InterPro" id="IPR029063">
    <property type="entry name" value="SAM-dependent_MTases_sf"/>
</dbReference>
<dbReference type="InterPro" id="IPR016461">
    <property type="entry name" value="COMT-like"/>
</dbReference>
<keyword evidence="1 6" id="KW-0489">Methyltransferase</keyword>
<evidence type="ECO:0000259" key="4">
    <source>
        <dbReference type="Pfam" id="PF00891"/>
    </source>
</evidence>
<dbReference type="Proteomes" id="UP001552479">
    <property type="component" value="Unassembled WGS sequence"/>
</dbReference>
<dbReference type="InterPro" id="IPR036390">
    <property type="entry name" value="WH_DNA-bd_sf"/>
</dbReference>
<proteinExistence type="predicted"/>
<keyword evidence="3" id="KW-0949">S-adenosyl-L-methionine</keyword>
<gene>
    <name evidence="6" type="ORF">AB0L03_28815</name>
</gene>
<accession>A0ABV3J262</accession>
<dbReference type="InterPro" id="IPR036388">
    <property type="entry name" value="WH-like_DNA-bd_sf"/>
</dbReference>
<dbReference type="PANTHER" id="PTHR43712">
    <property type="entry name" value="PUTATIVE (AFU_ORTHOLOGUE AFUA_4G14580)-RELATED"/>
    <property type="match status" value="1"/>
</dbReference>
<feature type="domain" description="O-methyltransferase dimerisation" evidence="5">
    <location>
        <begin position="15"/>
        <end position="83"/>
    </location>
</feature>
<dbReference type="CDD" id="cd02440">
    <property type="entry name" value="AdoMet_MTases"/>
    <property type="match status" value="1"/>
</dbReference>
<evidence type="ECO:0000313" key="6">
    <source>
        <dbReference type="EMBL" id="MEV4926780.1"/>
    </source>
</evidence>
<dbReference type="PIRSF" id="PIRSF005739">
    <property type="entry name" value="O-mtase"/>
    <property type="match status" value="1"/>
</dbReference>
<sequence length="341" mass="36734">MSDTSTEVTRERLLEMMTAFKETYLLRTAIELKVFDSLAEGPADAAHVARAVSGDPRATRILLHALAAAGLLDTEGTRFRLPPGAAQLLVTSSPAYFGGNAHIASSTWEWDTMRGLPDVVRNGGPLAEADAESPGFPFWVDFATHLTGLTRAGAALVADALGPWAGSREELRILDVGCGHGLFGLTLAGRHPHGRVRCQDWPNVLEATAGHARRMGLEDRTSYLPGDAFEVPLDGPYDVIVLANFLLQFSYERSLGLLRRLAPALAPGGRIVITGFTTGEQHPTREYHAHMLALLMLATTSGGEPHSSEAYRSMLTEAGLRNVRTHAPDGLPLRVTEGERA</sequence>